<keyword evidence="7" id="KW-0547">Nucleotide-binding</keyword>
<accession>A0A7W7Y519</accession>
<keyword evidence="8" id="KW-0067">ATP-binding</keyword>
<evidence type="ECO:0000256" key="4">
    <source>
        <dbReference type="ARBA" id="ARBA00022490"/>
    </source>
</evidence>
<dbReference type="GO" id="GO:0046872">
    <property type="term" value="F:metal ion binding"/>
    <property type="evidence" value="ECO:0007669"/>
    <property type="project" value="UniProtKB-KW"/>
</dbReference>
<dbReference type="PANTHER" id="PTHR33540">
    <property type="entry name" value="TRNA THREONYLCARBAMOYLADENOSINE BIOSYNTHESIS PROTEIN TSAE"/>
    <property type="match status" value="1"/>
</dbReference>
<keyword evidence="5" id="KW-0819">tRNA processing</keyword>
<evidence type="ECO:0000256" key="1">
    <source>
        <dbReference type="ARBA" id="ARBA00004496"/>
    </source>
</evidence>
<gene>
    <name evidence="11" type="ORF">HNR37_001558</name>
</gene>
<organism evidence="11 12">
    <name type="scientific">Desulfurispira natronophila</name>
    <dbReference type="NCBI Taxonomy" id="682562"/>
    <lineage>
        <taxon>Bacteria</taxon>
        <taxon>Pseudomonadati</taxon>
        <taxon>Chrysiogenota</taxon>
        <taxon>Chrysiogenia</taxon>
        <taxon>Chrysiogenales</taxon>
        <taxon>Chrysiogenaceae</taxon>
        <taxon>Desulfurispira</taxon>
    </lineage>
</organism>
<keyword evidence="9" id="KW-0460">Magnesium</keyword>
<proteinExistence type="inferred from homology"/>
<dbReference type="InterPro" id="IPR003442">
    <property type="entry name" value="T6A_TsaE"/>
</dbReference>
<comment type="similarity">
    <text evidence="2">Belongs to the TsaE family.</text>
</comment>
<dbReference type="PANTHER" id="PTHR33540:SF2">
    <property type="entry name" value="TRNA THREONYLCARBAMOYLADENOSINE BIOSYNTHESIS PROTEIN TSAE"/>
    <property type="match status" value="1"/>
</dbReference>
<dbReference type="RefSeq" id="WP_183732360.1">
    <property type="nucleotide sequence ID" value="NZ_JACHID010000009.1"/>
</dbReference>
<dbReference type="GO" id="GO:0002949">
    <property type="term" value="P:tRNA threonylcarbamoyladenosine modification"/>
    <property type="evidence" value="ECO:0007669"/>
    <property type="project" value="InterPro"/>
</dbReference>
<evidence type="ECO:0000256" key="3">
    <source>
        <dbReference type="ARBA" id="ARBA00019010"/>
    </source>
</evidence>
<comment type="caution">
    <text evidence="11">The sequence shown here is derived from an EMBL/GenBank/DDBJ whole genome shotgun (WGS) entry which is preliminary data.</text>
</comment>
<dbReference type="Pfam" id="PF02367">
    <property type="entry name" value="TsaE"/>
    <property type="match status" value="1"/>
</dbReference>
<dbReference type="GO" id="GO:0005524">
    <property type="term" value="F:ATP binding"/>
    <property type="evidence" value="ECO:0007669"/>
    <property type="project" value="UniProtKB-KW"/>
</dbReference>
<protein>
    <recommendedName>
        <fullName evidence="3">tRNA threonylcarbamoyladenosine biosynthesis protein TsaE</fullName>
    </recommendedName>
    <alternativeName>
        <fullName evidence="10">t(6)A37 threonylcarbamoyladenosine biosynthesis protein TsaE</fullName>
    </alternativeName>
</protein>
<evidence type="ECO:0000256" key="10">
    <source>
        <dbReference type="ARBA" id="ARBA00032441"/>
    </source>
</evidence>
<name>A0A7W7Y519_9BACT</name>
<dbReference type="AlphaFoldDB" id="A0A7W7Y519"/>
<dbReference type="EMBL" id="JACHID010000009">
    <property type="protein sequence ID" value="MBB5022226.1"/>
    <property type="molecule type" value="Genomic_DNA"/>
</dbReference>
<keyword evidence="4" id="KW-0963">Cytoplasm</keyword>
<sequence length="169" mass="18076">MKTEIKVTLSSENATLLLGETIGANLQPGMILGLRGGLGAGKTTLTRGVAAGMNLDPRMVTSPTYAIAQTYEGSGITALCHCDLYRLGGEDDFEQTGIDELMEGAVTVVEWPEALPLQLREQEGYHEVIMTMAPASDDGRQVSIVSSSTAWLQMLRAGMAKHFQGDILC</sequence>
<dbReference type="InterPro" id="IPR027417">
    <property type="entry name" value="P-loop_NTPase"/>
</dbReference>
<reference evidence="11 12" key="1">
    <citation type="submission" date="2020-08" db="EMBL/GenBank/DDBJ databases">
        <title>Genomic Encyclopedia of Type Strains, Phase IV (KMG-IV): sequencing the most valuable type-strain genomes for metagenomic binning, comparative biology and taxonomic classification.</title>
        <authorList>
            <person name="Goeker M."/>
        </authorList>
    </citation>
    <scope>NUCLEOTIDE SEQUENCE [LARGE SCALE GENOMIC DNA]</scope>
    <source>
        <strain evidence="11 12">DSM 22071</strain>
    </source>
</reference>
<evidence type="ECO:0000256" key="6">
    <source>
        <dbReference type="ARBA" id="ARBA00022723"/>
    </source>
</evidence>
<keyword evidence="6" id="KW-0479">Metal-binding</keyword>
<dbReference type="Gene3D" id="3.40.50.300">
    <property type="entry name" value="P-loop containing nucleotide triphosphate hydrolases"/>
    <property type="match status" value="1"/>
</dbReference>
<evidence type="ECO:0000256" key="5">
    <source>
        <dbReference type="ARBA" id="ARBA00022694"/>
    </source>
</evidence>
<comment type="subcellular location">
    <subcellularLocation>
        <location evidence="1">Cytoplasm</location>
    </subcellularLocation>
</comment>
<dbReference type="GO" id="GO:0005737">
    <property type="term" value="C:cytoplasm"/>
    <property type="evidence" value="ECO:0007669"/>
    <property type="project" value="UniProtKB-SubCell"/>
</dbReference>
<evidence type="ECO:0000313" key="12">
    <source>
        <dbReference type="Proteomes" id="UP000528322"/>
    </source>
</evidence>
<dbReference type="NCBIfam" id="TIGR00150">
    <property type="entry name" value="T6A_YjeE"/>
    <property type="match status" value="1"/>
</dbReference>
<evidence type="ECO:0000256" key="9">
    <source>
        <dbReference type="ARBA" id="ARBA00022842"/>
    </source>
</evidence>
<dbReference type="SUPFAM" id="SSF52540">
    <property type="entry name" value="P-loop containing nucleoside triphosphate hydrolases"/>
    <property type="match status" value="1"/>
</dbReference>
<evidence type="ECO:0000313" key="11">
    <source>
        <dbReference type="EMBL" id="MBB5022226.1"/>
    </source>
</evidence>
<dbReference type="Proteomes" id="UP000528322">
    <property type="component" value="Unassembled WGS sequence"/>
</dbReference>
<keyword evidence="12" id="KW-1185">Reference proteome</keyword>
<evidence type="ECO:0000256" key="2">
    <source>
        <dbReference type="ARBA" id="ARBA00007599"/>
    </source>
</evidence>
<evidence type="ECO:0000256" key="7">
    <source>
        <dbReference type="ARBA" id="ARBA00022741"/>
    </source>
</evidence>
<evidence type="ECO:0000256" key="8">
    <source>
        <dbReference type="ARBA" id="ARBA00022840"/>
    </source>
</evidence>